<proteinExistence type="inferred from homology"/>
<feature type="binding site" evidence="4">
    <location>
        <position position="243"/>
    </location>
    <ligand>
        <name>NADP(+)</name>
        <dbReference type="ChEBI" id="CHEBI:58349"/>
    </ligand>
</feature>
<feature type="binding site" evidence="4">
    <location>
        <begin position="125"/>
        <end position="129"/>
    </location>
    <ligand>
        <name>NADP(+)</name>
        <dbReference type="ChEBI" id="CHEBI:58349"/>
    </ligand>
</feature>
<keyword evidence="3" id="KW-0479">Metal-binding</keyword>
<evidence type="ECO:0000256" key="1">
    <source>
        <dbReference type="ARBA" id="ARBA00004871"/>
    </source>
</evidence>
<dbReference type="UniPathway" id="UPA00053">
    <property type="reaction ID" value="UER00087"/>
</dbReference>
<feature type="binding site" evidence="3">
    <location>
        <position position="320"/>
    </location>
    <ligand>
        <name>Mg(2+)</name>
        <dbReference type="ChEBI" id="CHEBI:18420"/>
    </ligand>
</feature>
<gene>
    <name evidence="4" type="primary">aroE</name>
    <name evidence="3" type="synonym">aroK</name>
    <name evidence="7" type="ORF">GJQ69_01650</name>
    <name evidence="8" type="ORF">GKP14_02700</name>
</gene>
<keyword evidence="3" id="KW-0418">Kinase</keyword>
<evidence type="ECO:0000313" key="7">
    <source>
        <dbReference type="EMBL" id="QKN23305.1"/>
    </source>
</evidence>
<feature type="binding site" evidence="4">
    <location>
        <position position="87"/>
    </location>
    <ligand>
        <name>shikimate</name>
        <dbReference type="ChEBI" id="CHEBI:36208"/>
    </ligand>
</feature>
<evidence type="ECO:0000256" key="2">
    <source>
        <dbReference type="ARBA" id="ARBA00023141"/>
    </source>
</evidence>
<keyword evidence="3" id="KW-0963">Cytoplasm</keyword>
<evidence type="ECO:0000259" key="5">
    <source>
        <dbReference type="Pfam" id="PF08501"/>
    </source>
</evidence>
<dbReference type="GO" id="GO:0019632">
    <property type="term" value="P:shikimate metabolic process"/>
    <property type="evidence" value="ECO:0007669"/>
    <property type="project" value="TreeGrafter"/>
</dbReference>
<organism evidence="7 9">
    <name type="scientific">Caproicibacterium lactatifermentans</name>
    <dbReference type="NCBI Taxonomy" id="2666138"/>
    <lineage>
        <taxon>Bacteria</taxon>
        <taxon>Bacillati</taxon>
        <taxon>Bacillota</taxon>
        <taxon>Clostridia</taxon>
        <taxon>Eubacteriales</taxon>
        <taxon>Oscillospiraceae</taxon>
        <taxon>Caproicibacterium</taxon>
    </lineage>
</organism>
<dbReference type="SUPFAM" id="SSF52540">
    <property type="entry name" value="P-loop containing nucleoside triphosphate hydrolases"/>
    <property type="match status" value="1"/>
</dbReference>
<comment type="caution">
    <text evidence="3">Lacks conserved residue(s) required for the propagation of feature annotation.</text>
</comment>
<comment type="subunit">
    <text evidence="3">Monomer.</text>
</comment>
<keyword evidence="4" id="KW-0521">NADP</keyword>
<dbReference type="PANTHER" id="PTHR21089">
    <property type="entry name" value="SHIKIMATE DEHYDROGENASE"/>
    <property type="match status" value="1"/>
</dbReference>
<feature type="binding site" evidence="3">
    <location>
        <position position="384"/>
    </location>
    <ligand>
        <name>substrate</name>
    </ligand>
</feature>
<comment type="pathway">
    <text evidence="3">Metabolic intermediate biosynthesis; chorismate biosynthesis; chorismate from D-erythrose 4-phosphate and phosphoenolpyruvate: step 5/7.</text>
</comment>
<dbReference type="SUPFAM" id="SSF53223">
    <property type="entry name" value="Aminoacid dehydrogenase-like, N-terminal domain"/>
    <property type="match status" value="1"/>
</dbReference>
<dbReference type="GO" id="GO:0005829">
    <property type="term" value="C:cytosol"/>
    <property type="evidence" value="ECO:0007669"/>
    <property type="project" value="TreeGrafter"/>
</dbReference>
<comment type="function">
    <text evidence="4">Involved in the biosynthesis of the chorismate, which leads to the biosynthesis of aromatic amino acids. Catalyzes the reversible NADPH linked reduction of 3-dehydroshikimate (DHSA) to yield shikimate (SA).</text>
</comment>
<feature type="binding site" evidence="4">
    <location>
        <position position="273"/>
    </location>
    <ligand>
        <name>shikimate</name>
        <dbReference type="ChEBI" id="CHEBI:36208"/>
    </ligand>
</feature>
<keyword evidence="3" id="KW-0808">Transferase</keyword>
<comment type="similarity">
    <text evidence="4">Belongs to the shikimate dehydrogenase family.</text>
</comment>
<dbReference type="InterPro" id="IPR031322">
    <property type="entry name" value="Shikimate/glucono_kinase"/>
</dbReference>
<feature type="binding site" evidence="4">
    <location>
        <position position="62"/>
    </location>
    <ligand>
        <name>shikimate</name>
        <dbReference type="ChEBI" id="CHEBI:36208"/>
    </ligand>
</feature>
<dbReference type="EC" id="1.1.1.25" evidence="4"/>
<dbReference type="Pfam" id="PF18317">
    <property type="entry name" value="SDH_C"/>
    <property type="match status" value="1"/>
</dbReference>
<reference evidence="9 10" key="1">
    <citation type="submission" date="2019-11" db="EMBL/GenBank/DDBJ databases">
        <authorList>
            <person name="Ren C."/>
            <person name="Wang H."/>
            <person name="Xu Y."/>
        </authorList>
    </citation>
    <scope>NUCLEOTIDE SEQUENCE [LARGE SCALE GENOMIC DNA]</scope>
    <source>
        <strain evidence="10">JNU-WLY1368</strain>
        <strain evidence="7 9">LBM 19010</strain>
    </source>
</reference>
<feature type="binding site" evidence="3">
    <location>
        <position position="422"/>
    </location>
    <ligand>
        <name>ATP</name>
        <dbReference type="ChEBI" id="CHEBI:30616"/>
    </ligand>
</feature>
<feature type="domain" description="SDH C-terminal" evidence="6">
    <location>
        <begin position="266"/>
        <end position="292"/>
    </location>
</feature>
<dbReference type="PRINTS" id="PR01100">
    <property type="entry name" value="SHIKIMTKNASE"/>
</dbReference>
<dbReference type="HAMAP" id="MF_00109">
    <property type="entry name" value="Shikimate_kinase"/>
    <property type="match status" value="1"/>
</dbReference>
<dbReference type="Gene3D" id="3.40.50.10860">
    <property type="entry name" value="Leucine Dehydrogenase, chain A, domain 1"/>
    <property type="match status" value="1"/>
</dbReference>
<protein>
    <recommendedName>
        <fullName evidence="3 4">Multifunctional fusion protein</fullName>
    </recommendedName>
    <domain>
        <recommendedName>
            <fullName evidence="3">Shikimate kinase</fullName>
            <shortName evidence="3">SK</shortName>
            <ecNumber evidence="3">2.7.1.71</ecNumber>
        </recommendedName>
    </domain>
    <domain>
        <recommendedName>
            <fullName evidence="4">Shikimate dehydrogenase (NADP(+))</fullName>
            <shortName evidence="4">SDH</shortName>
            <ecNumber evidence="4">1.1.1.25</ecNumber>
        </recommendedName>
    </domain>
</protein>
<dbReference type="GO" id="GO:0050661">
    <property type="term" value="F:NADP binding"/>
    <property type="evidence" value="ECO:0007669"/>
    <property type="project" value="TreeGrafter"/>
</dbReference>
<dbReference type="KEGG" id="clf:GJQ69_01650"/>
<dbReference type="Pfam" id="PF08501">
    <property type="entry name" value="Shikimate_dh_N"/>
    <property type="match status" value="1"/>
</dbReference>
<reference evidence="8" key="3">
    <citation type="journal article" date="2022" name="Int. J. Syst. Evol. Microbiol.">
        <title>Caproicibacterium lactatifermentans sp. nov., isolated from pit clay used for the production of Chinese strong aroma-type liquor.</title>
        <authorList>
            <person name="Wang H."/>
            <person name="Gu Y."/>
            <person name="Zhao D."/>
            <person name="Qiao Z."/>
            <person name="Zheng J."/>
            <person name="Gao J."/>
            <person name="Ren C."/>
            <person name="Xu Y."/>
        </authorList>
    </citation>
    <scope>NUCLEOTIDE SEQUENCE</scope>
    <source>
        <strain evidence="8">JNU-WLY1368</strain>
    </source>
</reference>
<dbReference type="CDD" id="cd01065">
    <property type="entry name" value="NAD_bind_Shikimate_DH"/>
    <property type="match status" value="1"/>
</dbReference>
<feature type="binding site" evidence="3">
    <location>
        <begin position="316"/>
        <end position="321"/>
    </location>
    <ligand>
        <name>ATP</name>
        <dbReference type="ChEBI" id="CHEBI:30616"/>
    </ligand>
</feature>
<dbReference type="Pfam" id="PF01202">
    <property type="entry name" value="SKI"/>
    <property type="match status" value="1"/>
</dbReference>
<dbReference type="GO" id="GO:0005524">
    <property type="term" value="F:ATP binding"/>
    <property type="evidence" value="ECO:0007669"/>
    <property type="project" value="UniProtKB-UniRule"/>
</dbReference>
<dbReference type="GO" id="GO:0000287">
    <property type="term" value="F:magnesium ion binding"/>
    <property type="evidence" value="ECO:0007669"/>
    <property type="project" value="UniProtKB-UniRule"/>
</dbReference>
<feature type="binding site" evidence="3">
    <location>
        <position position="441"/>
    </location>
    <ligand>
        <name>substrate</name>
    </ligand>
</feature>
<keyword evidence="3" id="KW-0028">Amino-acid biosynthesis</keyword>
<dbReference type="AlphaFoldDB" id="A0A859DPD1"/>
<dbReference type="RefSeq" id="WP_086036539.1">
    <property type="nucleotide sequence ID" value="NZ_CP046051.1"/>
</dbReference>
<accession>A0A859DPD1</accession>
<comment type="subcellular location">
    <subcellularLocation>
        <location evidence="3">Cytoplasm</location>
    </subcellularLocation>
</comment>
<feature type="binding site" evidence="4">
    <location>
        <begin position="16"/>
        <end position="18"/>
    </location>
    <ligand>
        <name>shikimate</name>
        <dbReference type="ChEBI" id="CHEBI:36208"/>
    </ligand>
</feature>
<comment type="function">
    <text evidence="3">Catalyzes the specific phosphorylation of the 3-hydroxyl group of shikimic acid using ATP as a cosubstrate.</text>
</comment>
<comment type="subunit">
    <text evidence="4">Homodimer.</text>
</comment>
<dbReference type="InterPro" id="IPR046346">
    <property type="entry name" value="Aminoacid_DH-like_N_sf"/>
</dbReference>
<dbReference type="InterPro" id="IPR022893">
    <property type="entry name" value="Shikimate_DH_fam"/>
</dbReference>
<reference evidence="8" key="2">
    <citation type="journal article" date="2021" name="Appl. Environ. Microbiol.">
        <title>Adaptability of a Caproate-Producing Bacterium Contributes to Its Dominance in an Anaerobic Fermentation System.</title>
        <authorList>
            <person name="Wang H."/>
            <person name="Gu Y."/>
            <person name="Zhou W."/>
            <person name="Zhao D."/>
            <person name="Qiao Z."/>
            <person name="Zheng J."/>
            <person name="Gao J."/>
            <person name="Chen X."/>
            <person name="Ren C."/>
            <person name="Xu Y."/>
        </authorList>
    </citation>
    <scope>NUCLEOTIDE SEQUENCE</scope>
    <source>
        <strain evidence="8">JNU-WLY1368</strain>
    </source>
</reference>
<dbReference type="InterPro" id="IPR041121">
    <property type="entry name" value="SDH_C"/>
</dbReference>
<dbReference type="InterPro" id="IPR027417">
    <property type="entry name" value="P-loop_NTPase"/>
</dbReference>
<comment type="catalytic activity">
    <reaction evidence="4">
        <text>shikimate + NADP(+) = 3-dehydroshikimate + NADPH + H(+)</text>
        <dbReference type="Rhea" id="RHEA:17737"/>
        <dbReference type="ChEBI" id="CHEBI:15378"/>
        <dbReference type="ChEBI" id="CHEBI:16630"/>
        <dbReference type="ChEBI" id="CHEBI:36208"/>
        <dbReference type="ChEBI" id="CHEBI:57783"/>
        <dbReference type="ChEBI" id="CHEBI:58349"/>
        <dbReference type="EC" id="1.1.1.25"/>
    </reaction>
</comment>
<dbReference type="EC" id="2.7.1.71" evidence="3"/>
<dbReference type="PANTHER" id="PTHR21089:SF1">
    <property type="entry name" value="BIFUNCTIONAL 3-DEHYDROQUINATE DEHYDRATASE_SHIKIMATE DEHYDROGENASE, CHLOROPLASTIC"/>
    <property type="match status" value="1"/>
</dbReference>
<dbReference type="GO" id="GO:0004765">
    <property type="term" value="F:shikimate kinase activity"/>
    <property type="evidence" value="ECO:0007669"/>
    <property type="project" value="UniProtKB-UniRule"/>
</dbReference>
<keyword evidence="3" id="KW-0067">ATP-binding</keyword>
<keyword evidence="10" id="KW-1185">Reference proteome</keyword>
<evidence type="ECO:0000256" key="4">
    <source>
        <dbReference type="HAMAP-Rule" id="MF_00222"/>
    </source>
</evidence>
<dbReference type="InterPro" id="IPR000623">
    <property type="entry name" value="Shikimate_kinase/TSH1"/>
</dbReference>
<evidence type="ECO:0000259" key="6">
    <source>
        <dbReference type="Pfam" id="PF18317"/>
    </source>
</evidence>
<evidence type="ECO:0000256" key="3">
    <source>
        <dbReference type="HAMAP-Rule" id="MF_00109"/>
    </source>
</evidence>
<dbReference type="GO" id="GO:0008652">
    <property type="term" value="P:amino acid biosynthetic process"/>
    <property type="evidence" value="ECO:0007669"/>
    <property type="project" value="UniProtKB-KW"/>
</dbReference>
<dbReference type="Proteomes" id="UP000501316">
    <property type="component" value="Chromosome"/>
</dbReference>
<evidence type="ECO:0000313" key="9">
    <source>
        <dbReference type="Proteomes" id="UP000501316"/>
    </source>
</evidence>
<keyword evidence="4" id="KW-0560">Oxidoreductase</keyword>
<evidence type="ECO:0000313" key="10">
    <source>
        <dbReference type="Proteomes" id="UP000509623"/>
    </source>
</evidence>
<feature type="binding site" evidence="3">
    <location>
        <position position="338"/>
    </location>
    <ligand>
        <name>substrate</name>
    </ligand>
</feature>
<feature type="binding site" evidence="4">
    <location>
        <position position="102"/>
    </location>
    <ligand>
        <name>shikimate</name>
        <dbReference type="ChEBI" id="CHEBI:36208"/>
    </ligand>
</feature>
<dbReference type="HAMAP" id="MF_00222">
    <property type="entry name" value="Shikimate_DH_AroE"/>
    <property type="match status" value="1"/>
</dbReference>
<dbReference type="SUPFAM" id="SSF51735">
    <property type="entry name" value="NAD(P)-binding Rossmann-fold domains"/>
    <property type="match status" value="1"/>
</dbReference>
<dbReference type="GO" id="GO:0004764">
    <property type="term" value="F:shikimate 3-dehydrogenase (NADP+) activity"/>
    <property type="evidence" value="ECO:0007669"/>
    <property type="project" value="UniProtKB-UniRule"/>
</dbReference>
<comment type="pathway">
    <text evidence="1 4">Metabolic intermediate biosynthesis; chorismate biosynthesis; chorismate from D-erythrose 4-phosphate and phosphoenolpyruvate: step 4/7.</text>
</comment>
<dbReference type="Gene3D" id="3.40.50.720">
    <property type="entry name" value="NAD(P)-binding Rossmann-like Domain"/>
    <property type="match status" value="1"/>
</dbReference>
<comment type="cofactor">
    <cofactor evidence="3">
        <name>Mg(2+)</name>
        <dbReference type="ChEBI" id="CHEBI:18420"/>
    </cofactor>
    <text evidence="3">Binds 1 Mg(2+) ion per subunit.</text>
</comment>
<feature type="binding site" evidence="4">
    <location>
        <position position="245"/>
    </location>
    <ligand>
        <name>shikimate</name>
        <dbReference type="ChEBI" id="CHEBI:36208"/>
    </ligand>
</feature>
<feature type="active site" description="Proton acceptor" evidence="4">
    <location>
        <position position="66"/>
    </location>
</feature>
<dbReference type="GO" id="GO:0009073">
    <property type="term" value="P:aromatic amino acid family biosynthetic process"/>
    <property type="evidence" value="ECO:0007669"/>
    <property type="project" value="UniProtKB-KW"/>
</dbReference>
<keyword evidence="3" id="KW-0547">Nucleotide-binding</keyword>
<dbReference type="EMBL" id="CP046051">
    <property type="protein sequence ID" value="QKN23305.1"/>
    <property type="molecule type" value="Genomic_DNA"/>
</dbReference>
<comment type="similarity">
    <text evidence="3">Belongs to the shikimate kinase family.</text>
</comment>
<feature type="domain" description="Shikimate dehydrogenase substrate binding N-terminal" evidence="5">
    <location>
        <begin position="8"/>
        <end position="89"/>
    </location>
</feature>
<keyword evidence="2 3" id="KW-0057">Aromatic amino acid biosynthesis</keyword>
<evidence type="ECO:0000313" key="8">
    <source>
        <dbReference type="EMBL" id="QKO30014.1"/>
    </source>
</evidence>
<feature type="binding site" evidence="3">
    <location>
        <position position="362"/>
    </location>
    <ligand>
        <name>substrate</name>
    </ligand>
</feature>
<name>A0A859DPD1_9FIRM</name>
<dbReference type="InterPro" id="IPR013708">
    <property type="entry name" value="Shikimate_DH-bd_N"/>
</dbReference>
<dbReference type="GO" id="GO:0009423">
    <property type="term" value="P:chorismate biosynthetic process"/>
    <property type="evidence" value="ECO:0007669"/>
    <property type="project" value="UniProtKB-UniRule"/>
</dbReference>
<comment type="catalytic activity">
    <reaction evidence="3">
        <text>shikimate + ATP = 3-phosphoshikimate + ADP + H(+)</text>
        <dbReference type="Rhea" id="RHEA:13121"/>
        <dbReference type="ChEBI" id="CHEBI:15378"/>
        <dbReference type="ChEBI" id="CHEBI:30616"/>
        <dbReference type="ChEBI" id="CHEBI:36208"/>
        <dbReference type="ChEBI" id="CHEBI:145989"/>
        <dbReference type="ChEBI" id="CHEBI:456216"/>
        <dbReference type="EC" id="2.7.1.71"/>
    </reaction>
</comment>
<sequence length="473" mass="51523">MQQKHFAVVGHPIGHTMSPFIHRRLFPLAGVNGTYTKLDIPPQELSAQFTGTLRQLSGFNVTIPHKQAILPLLDQLEGDAARFGSVNTVAVRDGQTIGCTTDGIGFLRALKTAGIPLQGQILLLGSGGVAHVLANEVLRAPNVTGLTVLMRRHTDERPDKNDSAADAACKKARRGARETAFLQSLSTADSGVPVRVLDSAGLSQDRTFYDLLINGTSAGMYPNLCTCPVSREVIARCKAVFDAVYNPGVTILVKMARDLGKPAASGMGMLVWQAAAAEEFWFSCRFDTEKVRPIIGEAEQAMRQQFGNIVLCGFMGCGKSTVGKLLAARTGRQLVDTDRWIEKQEGRTVSQLFAEHGEKWFRQRETELCRTLSRRTGLVIATGGGVLANPLNACILRETCTIVLLQPPYEVIAHRLSGDHSRPLLEGPDKDAVARRLYDQRMPLYQAAADFAVHAEDSRTAAEQIYAVLSDEE</sequence>
<feature type="binding site" evidence="4">
    <location>
        <position position="266"/>
    </location>
    <ligand>
        <name>NADP(+)</name>
        <dbReference type="ChEBI" id="CHEBI:58349"/>
    </ligand>
</feature>
<keyword evidence="3" id="KW-0460">Magnesium</keyword>
<dbReference type="EMBL" id="CP046161">
    <property type="protein sequence ID" value="QKO30014.1"/>
    <property type="molecule type" value="Genomic_DNA"/>
</dbReference>
<dbReference type="Gene3D" id="3.40.50.300">
    <property type="entry name" value="P-loop containing nucleotide triphosphate hydrolases"/>
    <property type="match status" value="1"/>
</dbReference>
<dbReference type="Proteomes" id="UP000509623">
    <property type="component" value="Chromosome"/>
</dbReference>
<dbReference type="CDD" id="cd00464">
    <property type="entry name" value="SK"/>
    <property type="match status" value="1"/>
</dbReference>
<dbReference type="InterPro" id="IPR036291">
    <property type="entry name" value="NAD(P)-bd_dom_sf"/>
</dbReference>